<dbReference type="RefSeq" id="WP_036441898.1">
    <property type="nucleotide sequence ID" value="NZ_CP008748.1"/>
</dbReference>
<keyword evidence="1" id="KW-0812">Transmembrane</keyword>
<accession>A0A063Y7K1</accession>
<dbReference type="Proteomes" id="UP000264882">
    <property type="component" value="Chromosome"/>
</dbReference>
<feature type="transmembrane region" description="Helical" evidence="1">
    <location>
        <begin position="12"/>
        <end position="32"/>
    </location>
</feature>
<reference evidence="3" key="2">
    <citation type="submission" date="2023-04" db="EMBL/GenBank/DDBJ databases">
        <title>Genomes of recent Mycoplasma hyosynoviae isolates 2023.</title>
        <authorList>
            <person name="Spergser J."/>
        </authorList>
    </citation>
    <scope>NUCLEOTIDE SEQUENCE</scope>
    <source>
        <strain evidence="3">SN1J23N</strain>
    </source>
</reference>
<dbReference type="EMBL" id="JASBCP010000001">
    <property type="protein sequence ID" value="MDI3047740.1"/>
    <property type="molecule type" value="Genomic_DNA"/>
</dbReference>
<keyword evidence="1" id="KW-0472">Membrane</keyword>
<dbReference type="KEGG" id="mhyv:MHSN_03385"/>
<sequence length="239" mass="27325">MKIPPNVKIGLGISSLVVIILVIVVLIVMHFLKKKIHKQYFSVDGKLELEKLKIKNPSYGIILTGLKKYYDTPLNDTLVAFSTNTICLNDYKTILLYDINSYLANSISILLETSVNLVKLPNYIENQKFSEEDEKLINSKSSVIKQNQDEILTKTFDLILYLNKTTENLQQIISNSLSQMKEKSMLLVSFDKFNEVKEIKNFLIQNNLKYETQNFEGKNIIIIANAQQPTETNIPSKGE</sequence>
<dbReference type="NCBIfam" id="NF045844">
    <property type="entry name" value="BC85_0335_fam"/>
    <property type="match status" value="1"/>
</dbReference>
<evidence type="ECO:0000313" key="3">
    <source>
        <dbReference type="EMBL" id="MDI3047740.1"/>
    </source>
</evidence>
<proteinExistence type="predicted"/>
<dbReference type="EMBL" id="CP008748">
    <property type="protein sequence ID" value="ASI54189.1"/>
    <property type="molecule type" value="Genomic_DNA"/>
</dbReference>
<protein>
    <submittedName>
        <fullName evidence="2">Uncharacterized protein</fullName>
    </submittedName>
</protein>
<name>A0A063Y7K1_9BACT</name>
<dbReference type="Proteomes" id="UP001233782">
    <property type="component" value="Unassembled WGS sequence"/>
</dbReference>
<evidence type="ECO:0000313" key="2">
    <source>
        <dbReference type="EMBL" id="ASI54189.1"/>
    </source>
</evidence>
<evidence type="ECO:0000256" key="1">
    <source>
        <dbReference type="SAM" id="Phobius"/>
    </source>
</evidence>
<keyword evidence="4" id="KW-1185">Reference proteome</keyword>
<dbReference type="AlphaFoldDB" id="A0A063Y7K1"/>
<gene>
    <name evidence="2" type="ORF">MHSN_03385</name>
    <name evidence="3" type="ORF">QJ129_00475</name>
</gene>
<keyword evidence="1" id="KW-1133">Transmembrane helix</keyword>
<organism evidence="2 4">
    <name type="scientific">Metamycoplasma hyosynoviae</name>
    <dbReference type="NCBI Taxonomy" id="29559"/>
    <lineage>
        <taxon>Bacteria</taxon>
        <taxon>Bacillati</taxon>
        <taxon>Mycoplasmatota</taxon>
        <taxon>Mycoplasmoidales</taxon>
        <taxon>Metamycoplasmataceae</taxon>
        <taxon>Metamycoplasma</taxon>
    </lineage>
</organism>
<reference evidence="2 4" key="1">
    <citation type="submission" date="2014-06" db="EMBL/GenBank/DDBJ databases">
        <title>The Whole Genome Sequence of Mycoplasma hyosynoviae strain ATCC 27095.</title>
        <authorList>
            <person name="Calcutt M.J."/>
            <person name="Foecking M.F."/>
        </authorList>
    </citation>
    <scope>NUCLEOTIDE SEQUENCE [LARGE SCALE GENOMIC DNA]</scope>
    <source>
        <strain evidence="2 4">M60</strain>
    </source>
</reference>
<evidence type="ECO:0000313" key="4">
    <source>
        <dbReference type="Proteomes" id="UP000264882"/>
    </source>
</evidence>